<feature type="compositionally biased region" description="Polar residues" evidence="1">
    <location>
        <begin position="88"/>
        <end position="101"/>
    </location>
</feature>
<comment type="caution">
    <text evidence="2">The sequence shown here is derived from an EMBL/GenBank/DDBJ whole genome shotgun (WGS) entry which is preliminary data.</text>
</comment>
<dbReference type="Proteomes" id="UP001597362">
    <property type="component" value="Unassembled WGS sequence"/>
</dbReference>
<keyword evidence="3" id="KW-1185">Reference proteome</keyword>
<evidence type="ECO:0000313" key="2">
    <source>
        <dbReference type="EMBL" id="MFD2114358.1"/>
    </source>
</evidence>
<dbReference type="RefSeq" id="WP_377769329.1">
    <property type="nucleotide sequence ID" value="NZ_JBHUHO010000003.1"/>
</dbReference>
<name>A0ABW4YFX2_9BACL</name>
<evidence type="ECO:0000256" key="1">
    <source>
        <dbReference type="SAM" id="MobiDB-lite"/>
    </source>
</evidence>
<reference evidence="3" key="1">
    <citation type="journal article" date="2019" name="Int. J. Syst. Evol. Microbiol.">
        <title>The Global Catalogue of Microorganisms (GCM) 10K type strain sequencing project: providing services to taxonomists for standard genome sequencing and annotation.</title>
        <authorList>
            <consortium name="The Broad Institute Genomics Platform"/>
            <consortium name="The Broad Institute Genome Sequencing Center for Infectious Disease"/>
            <person name="Wu L."/>
            <person name="Ma J."/>
        </authorList>
    </citation>
    <scope>NUCLEOTIDE SEQUENCE [LARGE SCALE GENOMIC DNA]</scope>
    <source>
        <strain evidence="3">GH52</strain>
    </source>
</reference>
<dbReference type="EMBL" id="JBHUHO010000003">
    <property type="protein sequence ID" value="MFD2114358.1"/>
    <property type="molecule type" value="Genomic_DNA"/>
</dbReference>
<protein>
    <submittedName>
        <fullName evidence="2">Uncharacterized protein</fullName>
    </submittedName>
</protein>
<gene>
    <name evidence="2" type="ORF">ACFSJH_01145</name>
</gene>
<accession>A0ABW4YFX2</accession>
<evidence type="ECO:0000313" key="3">
    <source>
        <dbReference type="Proteomes" id="UP001597362"/>
    </source>
</evidence>
<feature type="region of interest" description="Disordered" evidence="1">
    <location>
        <begin position="88"/>
        <end position="110"/>
    </location>
</feature>
<proteinExistence type="predicted"/>
<organism evidence="2 3">
    <name type="scientific">Paenibacillus yanchengensis</name>
    <dbReference type="NCBI Taxonomy" id="2035833"/>
    <lineage>
        <taxon>Bacteria</taxon>
        <taxon>Bacillati</taxon>
        <taxon>Bacillota</taxon>
        <taxon>Bacilli</taxon>
        <taxon>Bacillales</taxon>
        <taxon>Paenibacillaceae</taxon>
        <taxon>Paenibacillus</taxon>
    </lineage>
</organism>
<sequence>MKILTNPLSFYDLIERHQLALPTCLSEARKLQKESCKPSSSWGEFDFTDSDERRLRVHLQNIYDGEIKNSFISNFALRFLNMSQPNRKLENNTTTSMNVLNQEDAYPTLY</sequence>